<accession>A0ABY8EYC2</accession>
<dbReference type="InterPro" id="IPR011006">
    <property type="entry name" value="CheY-like_superfamily"/>
</dbReference>
<dbReference type="SMART" id="SM00448">
    <property type="entry name" value="REC"/>
    <property type="match status" value="1"/>
</dbReference>
<dbReference type="EMBL" id="CP120863">
    <property type="protein sequence ID" value="WFE88093.1"/>
    <property type="molecule type" value="Genomic_DNA"/>
</dbReference>
<dbReference type="PANTHER" id="PTHR44591">
    <property type="entry name" value="STRESS RESPONSE REGULATOR PROTEIN 1"/>
    <property type="match status" value="1"/>
</dbReference>
<dbReference type="InterPro" id="IPR001789">
    <property type="entry name" value="Sig_transdc_resp-reg_receiver"/>
</dbReference>
<feature type="modified residue" description="4-aspartylphosphate" evidence="2">
    <location>
        <position position="61"/>
    </location>
</feature>
<protein>
    <submittedName>
        <fullName evidence="4">Response regulator</fullName>
    </submittedName>
</protein>
<evidence type="ECO:0000313" key="4">
    <source>
        <dbReference type="EMBL" id="WFE88093.1"/>
    </source>
</evidence>
<gene>
    <name evidence="4" type="ORF">K1718_18225</name>
</gene>
<reference evidence="4 5" key="1">
    <citation type="submission" date="2023-03" db="EMBL/GenBank/DDBJ databases">
        <title>Roseibium porphyridii sp. nov. and Roseibium rhodosorbium sp. nov. isolated from marine algae, Porphyridium cruentum and Rhodosorus marinus, respectively.</title>
        <authorList>
            <person name="Lee M.W."/>
            <person name="Choi B.J."/>
            <person name="Lee J.K."/>
            <person name="Choi D.G."/>
            <person name="Baek J.H."/>
            <person name="Bayburt H."/>
            <person name="Kim J.M."/>
            <person name="Han D.M."/>
            <person name="Kim K.H."/>
            <person name="Jeon C.O."/>
        </authorList>
    </citation>
    <scope>NUCLEOTIDE SEQUENCE [LARGE SCALE GENOMIC DNA]</scope>
    <source>
        <strain evidence="4 5">KMA01</strain>
    </source>
</reference>
<dbReference type="PANTHER" id="PTHR44591:SF23">
    <property type="entry name" value="CHEY SUBFAMILY"/>
    <property type="match status" value="1"/>
</dbReference>
<sequence>MRERWDLSKISCLIAEDNAHMRAIMRSILTGFGIRATFEASDGAEALELVVDRKPDIVLCDWVMCPFGGNEFLRILRGDRDPLISTTPVLIVTAHAKRATILEAVGIGIHGFVAKPVSPAVLYNHIGETLERQDLNGRSKGVLGPGHQKLHRKLNLSDTPEAEAPPAQPYEDFDASGLALL</sequence>
<dbReference type="InterPro" id="IPR050595">
    <property type="entry name" value="Bact_response_regulator"/>
</dbReference>
<dbReference type="Proteomes" id="UP001209803">
    <property type="component" value="Chromosome"/>
</dbReference>
<evidence type="ECO:0000256" key="1">
    <source>
        <dbReference type="ARBA" id="ARBA00022553"/>
    </source>
</evidence>
<proteinExistence type="predicted"/>
<dbReference type="SUPFAM" id="SSF52172">
    <property type="entry name" value="CheY-like"/>
    <property type="match status" value="1"/>
</dbReference>
<evidence type="ECO:0000256" key="2">
    <source>
        <dbReference type="PROSITE-ProRule" id="PRU00169"/>
    </source>
</evidence>
<evidence type="ECO:0000259" key="3">
    <source>
        <dbReference type="PROSITE" id="PS50110"/>
    </source>
</evidence>
<dbReference type="PROSITE" id="PS50110">
    <property type="entry name" value="RESPONSE_REGULATORY"/>
    <property type="match status" value="1"/>
</dbReference>
<organism evidence="4 5">
    <name type="scientific">Roseibium porphyridii</name>
    <dbReference type="NCBI Taxonomy" id="2866279"/>
    <lineage>
        <taxon>Bacteria</taxon>
        <taxon>Pseudomonadati</taxon>
        <taxon>Pseudomonadota</taxon>
        <taxon>Alphaproteobacteria</taxon>
        <taxon>Hyphomicrobiales</taxon>
        <taxon>Stappiaceae</taxon>
        <taxon>Roseibium</taxon>
    </lineage>
</organism>
<feature type="domain" description="Response regulatory" evidence="3">
    <location>
        <begin position="11"/>
        <end position="130"/>
    </location>
</feature>
<dbReference type="Pfam" id="PF00072">
    <property type="entry name" value="Response_reg"/>
    <property type="match status" value="1"/>
</dbReference>
<evidence type="ECO:0000313" key="5">
    <source>
        <dbReference type="Proteomes" id="UP001209803"/>
    </source>
</evidence>
<name>A0ABY8EYC2_9HYPH</name>
<keyword evidence="1 2" id="KW-0597">Phosphoprotein</keyword>
<keyword evidence="5" id="KW-1185">Reference proteome</keyword>
<dbReference type="Gene3D" id="3.40.50.2300">
    <property type="match status" value="1"/>
</dbReference>